<feature type="region of interest" description="Disordered" evidence="1">
    <location>
        <begin position="693"/>
        <end position="714"/>
    </location>
</feature>
<organism evidence="2 3">
    <name type="scientific">Tanacetum coccineum</name>
    <dbReference type="NCBI Taxonomy" id="301880"/>
    <lineage>
        <taxon>Eukaryota</taxon>
        <taxon>Viridiplantae</taxon>
        <taxon>Streptophyta</taxon>
        <taxon>Embryophyta</taxon>
        <taxon>Tracheophyta</taxon>
        <taxon>Spermatophyta</taxon>
        <taxon>Magnoliopsida</taxon>
        <taxon>eudicotyledons</taxon>
        <taxon>Gunneridae</taxon>
        <taxon>Pentapetalae</taxon>
        <taxon>asterids</taxon>
        <taxon>campanulids</taxon>
        <taxon>Asterales</taxon>
        <taxon>Asteraceae</taxon>
        <taxon>Asteroideae</taxon>
        <taxon>Anthemideae</taxon>
        <taxon>Anthemidinae</taxon>
        <taxon>Tanacetum</taxon>
    </lineage>
</organism>
<feature type="region of interest" description="Disordered" evidence="1">
    <location>
        <begin position="336"/>
        <end position="404"/>
    </location>
</feature>
<sequence>METTCFCSKDENLFTADDNIISDDPYVALEFAKSISKTEAEEQETARLVHETHERIVTTKSTGTRKQTRDTLAVSNKKTSVQAQKNKGGSSEGSGSKLQVPNEPKGKSRDTSVGVGLKPEDTNDEEEDEFVHTPDDYVPTDDITQDADDEVYDHINEEMYDDVNVELKDSKLADERNGDEETTNTEKVDAEHEEANQEVTNAQVQDEARVTTTAALDTQKDKIDVPPSSSSRSVSFNYVILKPIVIKPPEIVTTAPATTIPPLIPPFIPYSQQSIPILTPTTTEATTSTLEVLESETLSAIHFRVLNLEKEVKEIKNVDHSTTLLKTIKSEVLTTPADDDRDEDPLVGSDQGLKKRKTSKDVESSKGNDMGTTDEQLNVEAAPKKDWFKKPKRPPTLDPEWNVGKLVDNEPTQKWLSDVAKAGKPPTNFNKLMSTPIEFSAFVMNRLQITNLTKADLVGPVYNLLKGTCKSCVELENNMKEYYFFNNDQKYLRGGNTGRKYTTSITKTKAAKYDLRGIEDMVPTLWSPIKVAFDKHVALVNKWYGYGHLEEIEVRRADQKLYKFMEGDFPRLHLNDIEDMLLLIAQNKLFNLKESYQKKLNISKPRTRDEDLSRRAPYTTLSDPQGIIYEDKLNKKRLMRSEELYKFSNDKLQSVQDTLHDMENNLRMSDEVLKLKKFKKDDYISFQDQEKYEHVGPKVTSSQEGKRSQDDDKRLDLADDLIEAQVYIQVKLKEQAQA</sequence>
<feature type="compositionally biased region" description="Polar residues" evidence="1">
    <location>
        <begin position="367"/>
        <end position="376"/>
    </location>
</feature>
<feature type="compositionally biased region" description="Basic and acidic residues" evidence="1">
    <location>
        <begin position="39"/>
        <end position="57"/>
    </location>
</feature>
<evidence type="ECO:0000313" key="3">
    <source>
        <dbReference type="Proteomes" id="UP001151760"/>
    </source>
</evidence>
<feature type="compositionally biased region" description="Basic and acidic residues" evidence="1">
    <location>
        <begin position="704"/>
        <end position="714"/>
    </location>
</feature>
<comment type="caution">
    <text evidence="2">The sequence shown here is derived from an EMBL/GenBank/DDBJ whole genome shotgun (WGS) entry which is preliminary data.</text>
</comment>
<accession>A0ABQ4Z8A3</accession>
<evidence type="ECO:0000256" key="1">
    <source>
        <dbReference type="SAM" id="MobiDB-lite"/>
    </source>
</evidence>
<protein>
    <submittedName>
        <fullName evidence="2">Uncharacterized protein</fullName>
    </submittedName>
</protein>
<dbReference type="EMBL" id="BQNB010011026">
    <property type="protein sequence ID" value="GJS85118.1"/>
    <property type="molecule type" value="Genomic_DNA"/>
</dbReference>
<reference evidence="2" key="1">
    <citation type="journal article" date="2022" name="Int. J. Mol. Sci.">
        <title>Draft Genome of Tanacetum Coccineum: Genomic Comparison of Closely Related Tanacetum-Family Plants.</title>
        <authorList>
            <person name="Yamashiro T."/>
            <person name="Shiraishi A."/>
            <person name="Nakayama K."/>
            <person name="Satake H."/>
        </authorList>
    </citation>
    <scope>NUCLEOTIDE SEQUENCE</scope>
</reference>
<name>A0ABQ4Z8A3_9ASTR</name>
<keyword evidence="3" id="KW-1185">Reference proteome</keyword>
<feature type="region of interest" description="Disordered" evidence="1">
    <location>
        <begin position="170"/>
        <end position="204"/>
    </location>
</feature>
<proteinExistence type="predicted"/>
<reference evidence="2" key="2">
    <citation type="submission" date="2022-01" db="EMBL/GenBank/DDBJ databases">
        <authorList>
            <person name="Yamashiro T."/>
            <person name="Shiraishi A."/>
            <person name="Satake H."/>
            <person name="Nakayama K."/>
        </authorList>
    </citation>
    <scope>NUCLEOTIDE SEQUENCE</scope>
</reference>
<evidence type="ECO:0000313" key="2">
    <source>
        <dbReference type="EMBL" id="GJS85118.1"/>
    </source>
</evidence>
<dbReference type="Proteomes" id="UP001151760">
    <property type="component" value="Unassembled WGS sequence"/>
</dbReference>
<feature type="compositionally biased region" description="Basic and acidic residues" evidence="1">
    <location>
        <begin position="184"/>
        <end position="195"/>
    </location>
</feature>
<feature type="compositionally biased region" description="Polar residues" evidence="1">
    <location>
        <begin position="73"/>
        <end position="87"/>
    </location>
</feature>
<gene>
    <name evidence="2" type="ORF">Tco_0751659</name>
</gene>
<feature type="region of interest" description="Disordered" evidence="1">
    <location>
        <begin position="39"/>
        <end position="143"/>
    </location>
</feature>